<dbReference type="Pfam" id="PF25461">
    <property type="entry name" value="Beta-barrel_SelB"/>
    <property type="match status" value="1"/>
</dbReference>
<dbReference type="InterPro" id="IPR036388">
    <property type="entry name" value="WH-like_DNA-bd_sf"/>
</dbReference>
<reference evidence="7 8" key="1">
    <citation type="submission" date="2017-05" db="EMBL/GenBank/DDBJ databases">
        <authorList>
            <person name="Varghese N."/>
            <person name="Submissions S."/>
        </authorList>
    </citation>
    <scope>NUCLEOTIDE SEQUENCE [LARGE SCALE GENOMIC DNA]</scope>
    <source>
        <strain evidence="7 8">DSM 26001</strain>
    </source>
</reference>
<dbReference type="InterPro" id="IPR057335">
    <property type="entry name" value="Beta-barrel_SelB"/>
</dbReference>
<proteinExistence type="predicted"/>
<accession>A0ABY1Q189</accession>
<dbReference type="Pfam" id="PF09106">
    <property type="entry name" value="WHD_2nd_SelB"/>
    <property type="match status" value="1"/>
</dbReference>
<dbReference type="InterPro" id="IPR009000">
    <property type="entry name" value="Transl_B-barrel_sf"/>
</dbReference>
<dbReference type="InterPro" id="IPR015190">
    <property type="entry name" value="Elong_fac_SelB-wing-hlx_typ-2"/>
</dbReference>
<dbReference type="Gene3D" id="3.40.50.300">
    <property type="entry name" value="P-loop containing nucleotide triphosphate hydrolases"/>
    <property type="match status" value="1"/>
</dbReference>
<dbReference type="EMBL" id="FXUL01000004">
    <property type="protein sequence ID" value="SMP56133.1"/>
    <property type="molecule type" value="Genomic_DNA"/>
</dbReference>
<evidence type="ECO:0000256" key="5">
    <source>
        <dbReference type="ARBA" id="ARBA00023134"/>
    </source>
</evidence>
<dbReference type="GO" id="GO:0003746">
    <property type="term" value="F:translation elongation factor activity"/>
    <property type="evidence" value="ECO:0007669"/>
    <property type="project" value="UniProtKB-KW"/>
</dbReference>
<evidence type="ECO:0000256" key="1">
    <source>
        <dbReference type="ARBA" id="ARBA00004496"/>
    </source>
</evidence>
<evidence type="ECO:0000313" key="7">
    <source>
        <dbReference type="EMBL" id="SMP56133.1"/>
    </source>
</evidence>
<dbReference type="CDD" id="cd04171">
    <property type="entry name" value="SelB"/>
    <property type="match status" value="1"/>
</dbReference>
<dbReference type="Pfam" id="PF09107">
    <property type="entry name" value="WHD_3rd_SelB"/>
    <property type="match status" value="1"/>
</dbReference>
<dbReference type="SUPFAM" id="SSF50447">
    <property type="entry name" value="Translation proteins"/>
    <property type="match status" value="1"/>
</dbReference>
<dbReference type="InterPro" id="IPR036390">
    <property type="entry name" value="WH_DNA-bd_sf"/>
</dbReference>
<evidence type="ECO:0000256" key="2">
    <source>
        <dbReference type="ARBA" id="ARBA00022490"/>
    </source>
</evidence>
<feature type="domain" description="Tr-type G" evidence="6">
    <location>
        <begin position="1"/>
        <end position="169"/>
    </location>
</feature>
<dbReference type="Gene3D" id="1.10.10.2770">
    <property type="match status" value="1"/>
</dbReference>
<dbReference type="PRINTS" id="PR00315">
    <property type="entry name" value="ELONGATNFCT"/>
</dbReference>
<keyword evidence="4" id="KW-0648">Protein biosynthesis</keyword>
<dbReference type="InterPro" id="IPR027417">
    <property type="entry name" value="P-loop_NTPase"/>
</dbReference>
<dbReference type="SUPFAM" id="SSF46785">
    <property type="entry name" value="Winged helix' DNA-binding domain"/>
    <property type="match status" value="3"/>
</dbReference>
<dbReference type="InterPro" id="IPR000795">
    <property type="entry name" value="T_Tr_GTP-bd_dom"/>
</dbReference>
<evidence type="ECO:0000259" key="6">
    <source>
        <dbReference type="PROSITE" id="PS51722"/>
    </source>
</evidence>
<protein>
    <submittedName>
        <fullName evidence="7">Selenocysteine-specific translation elongation factor SelB</fullName>
    </submittedName>
</protein>
<comment type="subcellular location">
    <subcellularLocation>
        <location evidence="1">Cytoplasm</location>
    </subcellularLocation>
</comment>
<keyword evidence="3" id="KW-0547">Nucleotide-binding</keyword>
<dbReference type="InterPro" id="IPR004535">
    <property type="entry name" value="Transl_elong_SelB"/>
</dbReference>
<dbReference type="PROSITE" id="PS51722">
    <property type="entry name" value="G_TR_2"/>
    <property type="match status" value="1"/>
</dbReference>
<evidence type="ECO:0000313" key="8">
    <source>
        <dbReference type="Proteomes" id="UP001158049"/>
    </source>
</evidence>
<dbReference type="Pfam" id="PF00009">
    <property type="entry name" value="GTP_EFTU"/>
    <property type="match status" value="1"/>
</dbReference>
<evidence type="ECO:0000256" key="3">
    <source>
        <dbReference type="ARBA" id="ARBA00022741"/>
    </source>
</evidence>
<dbReference type="InterPro" id="IPR015191">
    <property type="entry name" value="SelB_WHD4"/>
</dbReference>
<dbReference type="SUPFAM" id="SSF50465">
    <property type="entry name" value="EF-Tu/eEF-1alpha/eIF2-gamma C-terminal domain"/>
    <property type="match status" value="1"/>
</dbReference>
<dbReference type="PANTHER" id="PTHR43721">
    <property type="entry name" value="ELONGATION FACTOR TU-RELATED"/>
    <property type="match status" value="1"/>
</dbReference>
<keyword evidence="8" id="KW-1185">Reference proteome</keyword>
<dbReference type="InterPro" id="IPR009001">
    <property type="entry name" value="Transl_elong_EF1A/Init_IF2_C"/>
</dbReference>
<keyword evidence="2" id="KW-0963">Cytoplasm</keyword>
<dbReference type="PANTHER" id="PTHR43721:SF22">
    <property type="entry name" value="ELONGATION FACTOR TU, MITOCHONDRIAL"/>
    <property type="match status" value="1"/>
</dbReference>
<organism evidence="7 8">
    <name type="scientific">Noviherbaspirillum suwonense</name>
    <dbReference type="NCBI Taxonomy" id="1224511"/>
    <lineage>
        <taxon>Bacteria</taxon>
        <taxon>Pseudomonadati</taxon>
        <taxon>Pseudomonadota</taxon>
        <taxon>Betaproteobacteria</taxon>
        <taxon>Burkholderiales</taxon>
        <taxon>Oxalobacteraceae</taxon>
        <taxon>Noviherbaspirillum</taxon>
    </lineage>
</organism>
<dbReference type="InterPro" id="IPR050055">
    <property type="entry name" value="EF-Tu_GTPase"/>
</dbReference>
<dbReference type="NCBIfam" id="TIGR00475">
    <property type="entry name" value="selB"/>
    <property type="match status" value="1"/>
</dbReference>
<comment type="caution">
    <text evidence="7">The sequence shown here is derived from an EMBL/GenBank/DDBJ whole genome shotgun (WGS) entry which is preliminary data.</text>
</comment>
<evidence type="ECO:0000256" key="4">
    <source>
        <dbReference type="ARBA" id="ARBA00022917"/>
    </source>
</evidence>
<dbReference type="InterPro" id="IPR031157">
    <property type="entry name" value="G_TR_CS"/>
</dbReference>
<dbReference type="PROSITE" id="PS00301">
    <property type="entry name" value="G_TR_1"/>
    <property type="match status" value="1"/>
</dbReference>
<dbReference type="RefSeq" id="WP_283441861.1">
    <property type="nucleotide sequence ID" value="NZ_FXUL01000004.1"/>
</dbReference>
<name>A0ABY1Q189_9BURK</name>
<sequence>MIVATAGHVDHGKTTLVRALTGVDTDRLPEEKRRGMSIDIGFAHADLGGAQPVGFVDVPGHERFLRNMLAGVAAIDFALLVIAADDGVMPQTIEHLAVLDLLGIARGAVALTKADRVDAARIDQVGAEIAALLAPTCLRDAPVFALSATAGAGVEALRQHLAAAQAGLAARSQDGNFRLAVDRSFTLDGAGLVVTGAVLAGSVQEGDALLLSPAGVPVRVRAIHVQDRPVGRAGAGMRCALNLAGDLKRVEVGRGDWVVAPAAHVSTSRLDVRLRLLADAAAPLAHWTPVQLHLGAASLGAHVALLQVRALAPGEQAYAQLVLERPAAAMHGDRFVLRSQAGQRVIGGGIVIDTMATSRRIARPLRLARSIALDHADAGHALAALLDVETAGLVLEDFVQARNLSEAQVARLRLSAAMHAAESGGSTYAIGRQRWQALERRALALVADWHARQPDSLGVPEAWLAGQLRSEALPPLAHAALRALLQQGALVRDGLLLRLPDHCARLDAEDSARLAQVAALLQPAGLRPPIVGELAAALGMERAALMAFLERIARLGYLEQIAPNRYFLPQTVAALADIAAALAQESGTGEFDAAGFRNRSGIGRNLTVEVLEYLDRAGYTRYAHGRRRMVR</sequence>
<gene>
    <name evidence="7" type="ORF">SAMN06295970_104303</name>
</gene>
<dbReference type="Gene3D" id="2.40.30.10">
    <property type="entry name" value="Translation factors"/>
    <property type="match status" value="1"/>
</dbReference>
<keyword evidence="5" id="KW-0342">GTP-binding</keyword>
<keyword evidence="7" id="KW-0251">Elongation factor</keyword>
<dbReference type="CDD" id="cd15491">
    <property type="entry name" value="selB_III"/>
    <property type="match status" value="1"/>
</dbReference>
<dbReference type="Proteomes" id="UP001158049">
    <property type="component" value="Unassembled WGS sequence"/>
</dbReference>
<dbReference type="Gene3D" id="1.10.10.10">
    <property type="entry name" value="Winged helix-like DNA-binding domain superfamily/Winged helix DNA-binding domain"/>
    <property type="match status" value="1"/>
</dbReference>
<dbReference type="SUPFAM" id="SSF52540">
    <property type="entry name" value="P-loop containing nucleoside triphosphate hydrolases"/>
    <property type="match status" value="1"/>
</dbReference>